<keyword evidence="2" id="KW-1185">Reference proteome</keyword>
<dbReference type="AlphaFoldDB" id="A0A0F7JTP2"/>
<dbReference type="Proteomes" id="UP000034410">
    <property type="component" value="Chromosome"/>
</dbReference>
<proteinExistence type="predicted"/>
<evidence type="ECO:0000313" key="1">
    <source>
        <dbReference type="EMBL" id="AKH19901.1"/>
    </source>
</evidence>
<protein>
    <submittedName>
        <fullName evidence="1">Uncharacterized protein</fullName>
    </submittedName>
</protein>
<sequence>MGGMGSGRRWYTEQKATIEDYRWLDVRYLKRHDLLLPGRSCTINWSRNGIVNGTIKLSAEPDRVILDYRYCRENEKWISMHYPIGLTWTKCNIGGKRPWFLCPAQGCNRRAAILYLGSNIFACRHCYNLSYTSQGETWDERAARRADRIRDKLGWEPGFLNGNGWKPKGMHWNTFERLTTQHDAFVQLSLAGIAERLNLLGESLDD</sequence>
<name>A0A0F7JTP2_9GAMM</name>
<evidence type="ECO:0000313" key="2">
    <source>
        <dbReference type="Proteomes" id="UP000034410"/>
    </source>
</evidence>
<dbReference type="RefSeq" id="WP_046858836.1">
    <property type="nucleotide sequence ID" value="NZ_CP011412.1"/>
</dbReference>
<accession>A0A0F7JTP2</accession>
<dbReference type="KEGG" id="seds:AAY24_05530"/>
<dbReference type="OrthoDB" id="5951715at2"/>
<dbReference type="EMBL" id="CP011412">
    <property type="protein sequence ID" value="AKH19901.1"/>
    <property type="molecule type" value="Genomic_DNA"/>
</dbReference>
<organism evidence="1 2">
    <name type="scientific">Sedimenticola thiotaurini</name>
    <dbReference type="NCBI Taxonomy" id="1543721"/>
    <lineage>
        <taxon>Bacteria</taxon>
        <taxon>Pseudomonadati</taxon>
        <taxon>Pseudomonadota</taxon>
        <taxon>Gammaproteobacteria</taxon>
        <taxon>Chromatiales</taxon>
        <taxon>Sedimenticolaceae</taxon>
        <taxon>Sedimenticola</taxon>
    </lineage>
</organism>
<reference evidence="1 2" key="1">
    <citation type="journal article" date="2015" name="Genome Announc.">
        <title>Complete Genome Sequence of Sedimenticola thiotaurini Strain SIP-G1, a Polyphosphate- and Polyhydroxyalkanoate-Accumulating Sulfur-Oxidizing Gammaproteobacterium Isolated from Salt Marsh Sediments.</title>
        <authorList>
            <person name="Flood B.E."/>
            <person name="Jones D.S."/>
            <person name="Bailey J.V."/>
        </authorList>
    </citation>
    <scope>NUCLEOTIDE SEQUENCE [LARGE SCALE GENOMIC DNA]</scope>
    <source>
        <strain evidence="1 2">SIP-G1</strain>
    </source>
</reference>
<gene>
    <name evidence="1" type="ORF">AAY24_05530</name>
</gene>